<evidence type="ECO:0000256" key="3">
    <source>
        <dbReference type="ARBA" id="ARBA00022748"/>
    </source>
</evidence>
<evidence type="ECO:0000256" key="1">
    <source>
        <dbReference type="ARBA" id="ARBA00022448"/>
    </source>
</evidence>
<comment type="caution">
    <text evidence="8">The sequence shown here is derived from an EMBL/GenBank/DDBJ whole genome shotgun (WGS) entry which is preliminary data.</text>
</comment>
<dbReference type="Proteomes" id="UP001549313">
    <property type="component" value="Unassembled WGS sequence"/>
</dbReference>
<dbReference type="NCBIfam" id="TIGR01189">
    <property type="entry name" value="ccmA"/>
    <property type="match status" value="1"/>
</dbReference>
<dbReference type="InterPro" id="IPR027417">
    <property type="entry name" value="P-loop_NTPase"/>
</dbReference>
<keyword evidence="6" id="KW-0472">Membrane</keyword>
<keyword evidence="2" id="KW-0547">Nucleotide-binding</keyword>
<protein>
    <submittedName>
        <fullName evidence="8">Heme exporter protein A</fullName>
    </submittedName>
</protein>
<dbReference type="InterPro" id="IPR017871">
    <property type="entry name" value="ABC_transporter-like_CS"/>
</dbReference>
<keyword evidence="4" id="KW-0067">ATP-binding</keyword>
<dbReference type="InterPro" id="IPR003593">
    <property type="entry name" value="AAA+_ATPase"/>
</dbReference>
<evidence type="ECO:0000313" key="8">
    <source>
        <dbReference type="EMBL" id="MET4684228.1"/>
    </source>
</evidence>
<evidence type="ECO:0000256" key="4">
    <source>
        <dbReference type="ARBA" id="ARBA00022840"/>
    </source>
</evidence>
<gene>
    <name evidence="8" type="ORF">ABIE19_002158</name>
</gene>
<proteinExistence type="predicted"/>
<dbReference type="SUPFAM" id="SSF52540">
    <property type="entry name" value="P-loop containing nucleoside triphosphate hydrolases"/>
    <property type="match status" value="1"/>
</dbReference>
<dbReference type="PROSITE" id="PS50893">
    <property type="entry name" value="ABC_TRANSPORTER_2"/>
    <property type="match status" value="1"/>
</dbReference>
<dbReference type="InterPro" id="IPR005895">
    <property type="entry name" value="ABC_transptr_haem_export_CcmA"/>
</dbReference>
<feature type="domain" description="ABC transporter" evidence="7">
    <location>
        <begin position="17"/>
        <end position="219"/>
    </location>
</feature>
<keyword evidence="3" id="KW-0201">Cytochrome c-type biogenesis</keyword>
<reference evidence="8 9" key="1">
    <citation type="submission" date="2024-06" db="EMBL/GenBank/DDBJ databases">
        <title>Sorghum-associated microbial communities from plants grown in Nebraska, USA.</title>
        <authorList>
            <person name="Schachtman D."/>
        </authorList>
    </citation>
    <scope>NUCLEOTIDE SEQUENCE [LARGE SCALE GENOMIC DNA]</scope>
    <source>
        <strain evidence="8 9">2814</strain>
    </source>
</reference>
<keyword evidence="9" id="KW-1185">Reference proteome</keyword>
<dbReference type="Gene3D" id="3.40.50.300">
    <property type="entry name" value="P-loop containing nucleotide triphosphate hydrolases"/>
    <property type="match status" value="1"/>
</dbReference>
<dbReference type="SMART" id="SM00382">
    <property type="entry name" value="AAA"/>
    <property type="match status" value="1"/>
</dbReference>
<name>A0ABV2RD70_9CAUL</name>
<evidence type="ECO:0000256" key="2">
    <source>
        <dbReference type="ARBA" id="ARBA00022741"/>
    </source>
</evidence>
<evidence type="ECO:0000259" key="7">
    <source>
        <dbReference type="PROSITE" id="PS50893"/>
    </source>
</evidence>
<dbReference type="EMBL" id="JBEPTF010000002">
    <property type="protein sequence ID" value="MET4684228.1"/>
    <property type="molecule type" value="Genomic_DNA"/>
</dbReference>
<dbReference type="PROSITE" id="PS00211">
    <property type="entry name" value="ABC_TRANSPORTER_1"/>
    <property type="match status" value="1"/>
</dbReference>
<sequence length="219" mass="23602">MDIERGSQQGGLMLTALDIQGVALSRGERVLFRDLSLSIKTGQAVALTGANGAGKTSLLRAVAGFIRPDAGRILFHGVDGVAVETETARREGAHLLGHLEGLKPVRTAGQEFDFQTGWLGEGRKRRVEAIERLALSPLLDLETRKLSAGQKRRLSLARLVAAPRPIWLLDEPLAPLDERWRGVAADLMADHLATGGMILAAVHDPLPVAAREFDLGDWA</sequence>
<dbReference type="InterPro" id="IPR003439">
    <property type="entry name" value="ABC_transporter-like_ATP-bd"/>
</dbReference>
<dbReference type="Pfam" id="PF00005">
    <property type="entry name" value="ABC_tran"/>
    <property type="match status" value="1"/>
</dbReference>
<dbReference type="PANTHER" id="PTHR43499:SF1">
    <property type="entry name" value="ABC TRANSPORTER I FAMILY MEMBER 1"/>
    <property type="match status" value="1"/>
</dbReference>
<accession>A0ABV2RD70</accession>
<organism evidence="8 9">
    <name type="scientific">Brevundimonas faecalis</name>
    <dbReference type="NCBI Taxonomy" id="947378"/>
    <lineage>
        <taxon>Bacteria</taxon>
        <taxon>Pseudomonadati</taxon>
        <taxon>Pseudomonadota</taxon>
        <taxon>Alphaproteobacteria</taxon>
        <taxon>Caulobacterales</taxon>
        <taxon>Caulobacteraceae</taxon>
        <taxon>Brevundimonas</taxon>
    </lineage>
</organism>
<evidence type="ECO:0000313" key="9">
    <source>
        <dbReference type="Proteomes" id="UP001549313"/>
    </source>
</evidence>
<evidence type="ECO:0000256" key="6">
    <source>
        <dbReference type="ARBA" id="ARBA00023136"/>
    </source>
</evidence>
<keyword evidence="5" id="KW-1278">Translocase</keyword>
<evidence type="ECO:0000256" key="5">
    <source>
        <dbReference type="ARBA" id="ARBA00022967"/>
    </source>
</evidence>
<dbReference type="PANTHER" id="PTHR43499">
    <property type="entry name" value="ABC TRANSPORTER I FAMILY MEMBER 1"/>
    <property type="match status" value="1"/>
</dbReference>
<keyword evidence="1" id="KW-0813">Transport</keyword>